<accession>A0A844D6Y2</accession>
<protein>
    <submittedName>
        <fullName evidence="1">Uncharacterized protein</fullName>
    </submittedName>
</protein>
<sequence length="177" mass="19867">MTACAPRQRRLSRAIELSVRGAELLTESNLLLRRIAEISQRTVESNHQTMQLQSRHDKQASLDAVRRIARRATRAALDIGTLVDGREPAWRRGIGVPVAHVTNLDDLAARILVVTVEVERLARLPFSDQRELGTLVQAMHGMRQIAQRNIEVAQRSVASVERIQGEALRFARQLAAR</sequence>
<comment type="caution">
    <text evidence="1">The sequence shown here is derived from an EMBL/GenBank/DDBJ whole genome shotgun (WGS) entry which is preliminary data.</text>
</comment>
<evidence type="ECO:0000313" key="1">
    <source>
        <dbReference type="EMBL" id="MRW83896.1"/>
    </source>
</evidence>
<reference evidence="1 2" key="1">
    <citation type="submission" date="2019-11" db="EMBL/GenBank/DDBJ databases">
        <title>Novel species isolated from a subtropical stream in China.</title>
        <authorList>
            <person name="Lu H."/>
        </authorList>
    </citation>
    <scope>NUCLEOTIDE SEQUENCE [LARGE SCALE GENOMIC DNA]</scope>
    <source>
        <strain evidence="1 2">FT26W</strain>
    </source>
</reference>
<name>A0A844D6Y2_9BURK</name>
<keyword evidence="2" id="KW-1185">Reference proteome</keyword>
<gene>
    <name evidence="1" type="ORF">GJ698_07275</name>
</gene>
<dbReference type="EMBL" id="WKJL01000003">
    <property type="protein sequence ID" value="MRW83896.1"/>
    <property type="molecule type" value="Genomic_DNA"/>
</dbReference>
<dbReference type="Proteomes" id="UP000439986">
    <property type="component" value="Unassembled WGS sequence"/>
</dbReference>
<proteinExistence type="predicted"/>
<organism evidence="1 2">
    <name type="scientific">Duganella aquatilis</name>
    <dbReference type="NCBI Taxonomy" id="2666082"/>
    <lineage>
        <taxon>Bacteria</taxon>
        <taxon>Pseudomonadati</taxon>
        <taxon>Pseudomonadota</taxon>
        <taxon>Betaproteobacteria</taxon>
        <taxon>Burkholderiales</taxon>
        <taxon>Oxalobacteraceae</taxon>
        <taxon>Telluria group</taxon>
        <taxon>Duganella</taxon>
    </lineage>
</organism>
<dbReference type="AlphaFoldDB" id="A0A844D6Y2"/>
<evidence type="ECO:0000313" key="2">
    <source>
        <dbReference type="Proteomes" id="UP000439986"/>
    </source>
</evidence>